<dbReference type="GeneID" id="54410345"/>
<evidence type="ECO:0000313" key="2">
    <source>
        <dbReference type="Proteomes" id="UP000799771"/>
    </source>
</evidence>
<proteinExistence type="predicted"/>
<accession>A0A6A6AT72</accession>
<dbReference type="Proteomes" id="UP000799771">
    <property type="component" value="Unassembled WGS sequence"/>
</dbReference>
<dbReference type="EMBL" id="ML977497">
    <property type="protein sequence ID" value="KAF2134413.1"/>
    <property type="molecule type" value="Genomic_DNA"/>
</dbReference>
<protein>
    <recommendedName>
        <fullName evidence="3">Fungal N-terminal domain-containing protein</fullName>
    </recommendedName>
</protein>
<name>A0A6A6AT72_9PLEO</name>
<gene>
    <name evidence="1" type="ORF">P153DRAFT_380226</name>
</gene>
<dbReference type="RefSeq" id="XP_033528800.1">
    <property type="nucleotide sequence ID" value="XM_033669913.1"/>
</dbReference>
<organism evidence="1 2">
    <name type="scientific">Dothidotthia symphoricarpi CBS 119687</name>
    <dbReference type="NCBI Taxonomy" id="1392245"/>
    <lineage>
        <taxon>Eukaryota</taxon>
        <taxon>Fungi</taxon>
        <taxon>Dikarya</taxon>
        <taxon>Ascomycota</taxon>
        <taxon>Pezizomycotina</taxon>
        <taxon>Dothideomycetes</taxon>
        <taxon>Pleosporomycetidae</taxon>
        <taxon>Pleosporales</taxon>
        <taxon>Dothidotthiaceae</taxon>
        <taxon>Dothidotthia</taxon>
    </lineage>
</organism>
<keyword evidence="2" id="KW-1185">Reference proteome</keyword>
<sequence>MEASLALSITASVLRIVTISVEAAKKLNDIRCAWTRAPVTVSSLCSQLKLTAASLSQIQSLLLNDDSVLMDKPDLMATFDTTLTASLVLSTWLEKYIQKITMGILDGSKSTWKMKFKTLWNEDEVKELSQQLHTQQGAISTLVGLLQIDSISEIRTLVRRQEAHLRRIAANTQLLRRTHSIDAPESILSTDKTNDSIFNKLADSEDIACPSNDGGFESVVLSSKVYSKAFTGILVSHPGDEFDDARTIIEGEAANDEALHTPSVSNLMRVSNAMTLAVKNLRIFDICAICNVHYVAANPEELTFKECWYIKNIRKIDASRYSGQVLHHKGKLSPPGIFHRTNVVIAFQVRKSFVASTNRTFTRPTSRIKNLITFNKGDKFDIQEIEHSPLWKANISGGRTDGIMRHGYIWVDMIDVDNSLREDIDTLLRHFSYPHPKIDRTSRQGFQKQVRGIFRNSSLTDWQELGKLWTHCSSLAELQVFTEEFRCCEEKKFGTMERAQA</sequence>
<evidence type="ECO:0000313" key="1">
    <source>
        <dbReference type="EMBL" id="KAF2134413.1"/>
    </source>
</evidence>
<evidence type="ECO:0008006" key="3">
    <source>
        <dbReference type="Google" id="ProtNLM"/>
    </source>
</evidence>
<dbReference type="AlphaFoldDB" id="A0A6A6AT72"/>
<dbReference type="OrthoDB" id="5365701at2759"/>
<reference evidence="1" key="1">
    <citation type="journal article" date="2020" name="Stud. Mycol.">
        <title>101 Dothideomycetes genomes: a test case for predicting lifestyles and emergence of pathogens.</title>
        <authorList>
            <person name="Haridas S."/>
            <person name="Albert R."/>
            <person name="Binder M."/>
            <person name="Bloem J."/>
            <person name="Labutti K."/>
            <person name="Salamov A."/>
            <person name="Andreopoulos B."/>
            <person name="Baker S."/>
            <person name="Barry K."/>
            <person name="Bills G."/>
            <person name="Bluhm B."/>
            <person name="Cannon C."/>
            <person name="Castanera R."/>
            <person name="Culley D."/>
            <person name="Daum C."/>
            <person name="Ezra D."/>
            <person name="Gonzalez J."/>
            <person name="Henrissat B."/>
            <person name="Kuo A."/>
            <person name="Liang C."/>
            <person name="Lipzen A."/>
            <person name="Lutzoni F."/>
            <person name="Magnuson J."/>
            <person name="Mondo S."/>
            <person name="Nolan M."/>
            <person name="Ohm R."/>
            <person name="Pangilinan J."/>
            <person name="Park H.-J."/>
            <person name="Ramirez L."/>
            <person name="Alfaro M."/>
            <person name="Sun H."/>
            <person name="Tritt A."/>
            <person name="Yoshinaga Y."/>
            <person name="Zwiers L.-H."/>
            <person name="Turgeon B."/>
            <person name="Goodwin S."/>
            <person name="Spatafora J."/>
            <person name="Crous P."/>
            <person name="Grigoriev I."/>
        </authorList>
    </citation>
    <scope>NUCLEOTIDE SEQUENCE</scope>
    <source>
        <strain evidence="1">CBS 119687</strain>
    </source>
</reference>